<organism evidence="11 12">
    <name type="scientific">Paenibacillus silvae</name>
    <dbReference type="NCBI Taxonomy" id="1325358"/>
    <lineage>
        <taxon>Bacteria</taxon>
        <taxon>Bacillati</taxon>
        <taxon>Bacillota</taxon>
        <taxon>Bacilli</taxon>
        <taxon>Bacillales</taxon>
        <taxon>Paenibacillaceae</taxon>
        <taxon>Paenibacillus</taxon>
    </lineage>
</organism>
<dbReference type="GO" id="GO:0005829">
    <property type="term" value="C:cytosol"/>
    <property type="evidence" value="ECO:0007669"/>
    <property type="project" value="TreeGrafter"/>
</dbReference>
<feature type="DNA-binding region" description="OmpR/PhoB-type" evidence="8">
    <location>
        <begin position="135"/>
        <end position="236"/>
    </location>
</feature>
<dbReference type="PROSITE" id="PS51755">
    <property type="entry name" value="OMPR_PHOB"/>
    <property type="match status" value="1"/>
</dbReference>
<dbReference type="InterPro" id="IPR039420">
    <property type="entry name" value="WalR-like"/>
</dbReference>
<proteinExistence type="predicted"/>
<reference evidence="11 12" key="1">
    <citation type="submission" date="2018-06" db="EMBL/GenBank/DDBJ databases">
        <title>Isolation of heavy metals resistant Paenibacillus silvae NC2 from Gold-Copper mine in ZiJin, China.</title>
        <authorList>
            <person name="Xu J."/>
            <person name="Mazhar H.S."/>
            <person name="Rensing C."/>
        </authorList>
    </citation>
    <scope>NUCLEOTIDE SEQUENCE [LARGE SCALE GENOMIC DNA]</scope>
    <source>
        <strain evidence="11 12">NC2</strain>
    </source>
</reference>
<protein>
    <submittedName>
        <fullName evidence="11">DNA-binding response regulator</fullName>
    </submittedName>
</protein>
<evidence type="ECO:0000313" key="11">
    <source>
        <dbReference type="EMBL" id="PZT56717.1"/>
    </source>
</evidence>
<dbReference type="InterPro" id="IPR011006">
    <property type="entry name" value="CheY-like_superfamily"/>
</dbReference>
<keyword evidence="4" id="KW-0805">Transcription regulation</keyword>
<dbReference type="SMART" id="SM00448">
    <property type="entry name" value="REC"/>
    <property type="match status" value="1"/>
</dbReference>
<evidence type="ECO:0000256" key="4">
    <source>
        <dbReference type="ARBA" id="ARBA00023015"/>
    </source>
</evidence>
<dbReference type="PANTHER" id="PTHR48111">
    <property type="entry name" value="REGULATOR OF RPOS"/>
    <property type="match status" value="1"/>
</dbReference>
<evidence type="ECO:0000259" key="10">
    <source>
        <dbReference type="PROSITE" id="PS51755"/>
    </source>
</evidence>
<dbReference type="CDD" id="cd17574">
    <property type="entry name" value="REC_OmpR"/>
    <property type="match status" value="1"/>
</dbReference>
<feature type="domain" description="OmpR/PhoB-type" evidence="10">
    <location>
        <begin position="135"/>
        <end position="236"/>
    </location>
</feature>
<gene>
    <name evidence="11" type="ORF">DN757_05555</name>
</gene>
<comment type="subcellular location">
    <subcellularLocation>
        <location evidence="1">Cytoplasm</location>
    </subcellularLocation>
</comment>
<dbReference type="FunFam" id="3.40.50.2300:FF:000001">
    <property type="entry name" value="DNA-binding response regulator PhoB"/>
    <property type="match status" value="1"/>
</dbReference>
<keyword evidence="2 7" id="KW-0597">Phosphoprotein</keyword>
<dbReference type="Gene3D" id="6.10.250.690">
    <property type="match status" value="1"/>
</dbReference>
<dbReference type="SUPFAM" id="SSF52172">
    <property type="entry name" value="CheY-like"/>
    <property type="match status" value="1"/>
</dbReference>
<evidence type="ECO:0000313" key="12">
    <source>
        <dbReference type="Proteomes" id="UP000249204"/>
    </source>
</evidence>
<dbReference type="FunFam" id="1.10.10.10:FF:000018">
    <property type="entry name" value="DNA-binding response regulator ResD"/>
    <property type="match status" value="1"/>
</dbReference>
<dbReference type="SMART" id="SM00862">
    <property type="entry name" value="Trans_reg_C"/>
    <property type="match status" value="1"/>
</dbReference>
<keyword evidence="3" id="KW-0902">Two-component regulatory system</keyword>
<dbReference type="InterPro" id="IPR036388">
    <property type="entry name" value="WH-like_DNA-bd_sf"/>
</dbReference>
<dbReference type="Proteomes" id="UP000249204">
    <property type="component" value="Unassembled WGS sequence"/>
</dbReference>
<evidence type="ECO:0000256" key="1">
    <source>
        <dbReference type="ARBA" id="ARBA00004496"/>
    </source>
</evidence>
<dbReference type="PANTHER" id="PTHR48111:SF26">
    <property type="entry name" value="STAGE 0 SPORULATION PROTEIN A HOMOLOG"/>
    <property type="match status" value="1"/>
</dbReference>
<comment type="caution">
    <text evidence="11">The sequence shown here is derived from an EMBL/GenBank/DDBJ whole genome shotgun (WGS) entry which is preliminary data.</text>
</comment>
<dbReference type="GO" id="GO:0000976">
    <property type="term" value="F:transcription cis-regulatory region binding"/>
    <property type="evidence" value="ECO:0007669"/>
    <property type="project" value="TreeGrafter"/>
</dbReference>
<dbReference type="Pfam" id="PF00486">
    <property type="entry name" value="Trans_reg_C"/>
    <property type="match status" value="1"/>
</dbReference>
<name>A0A2W6NLE0_9BACL</name>
<dbReference type="GO" id="GO:0032993">
    <property type="term" value="C:protein-DNA complex"/>
    <property type="evidence" value="ECO:0007669"/>
    <property type="project" value="TreeGrafter"/>
</dbReference>
<dbReference type="Gene3D" id="3.40.50.2300">
    <property type="match status" value="1"/>
</dbReference>
<dbReference type="RefSeq" id="WP_111269277.1">
    <property type="nucleotide sequence ID" value="NZ_QKWW01000016.1"/>
</dbReference>
<dbReference type="PROSITE" id="PS50110">
    <property type="entry name" value="RESPONSE_REGULATORY"/>
    <property type="match status" value="1"/>
</dbReference>
<dbReference type="AlphaFoldDB" id="A0A2W6NLE0"/>
<feature type="modified residue" description="4-aspartylphosphate" evidence="7">
    <location>
        <position position="55"/>
    </location>
</feature>
<evidence type="ECO:0000256" key="3">
    <source>
        <dbReference type="ARBA" id="ARBA00023012"/>
    </source>
</evidence>
<sequence>MTDKDNILLVEDDPEIARILLDHLRREGYAVTWASSGLESWEDFRKGEYQLVLLDLMLPEMDGFTVCKHVRLISDVPVLIMSARHQEESKLKGLGLGADDYITKPFSLAELTARIEAHLSRYRRYQGSYLGSSSSSVLQQYNDGLSIHPLNQQVMLNGTELQLTGKEGALLMLLASHQGRAFTKTEIYEHVWGQPAEGSSSTVTVHVKSLRAKLGDEPHQPRWIQTVWGSGYRFIGERIE</sequence>
<evidence type="ECO:0000256" key="8">
    <source>
        <dbReference type="PROSITE-ProRule" id="PRU01091"/>
    </source>
</evidence>
<dbReference type="GO" id="GO:0000156">
    <property type="term" value="F:phosphorelay response regulator activity"/>
    <property type="evidence" value="ECO:0007669"/>
    <property type="project" value="TreeGrafter"/>
</dbReference>
<feature type="domain" description="Response regulatory" evidence="9">
    <location>
        <begin position="6"/>
        <end position="119"/>
    </location>
</feature>
<dbReference type="InterPro" id="IPR001867">
    <property type="entry name" value="OmpR/PhoB-type_DNA-bd"/>
</dbReference>
<keyword evidence="5 8" id="KW-0238">DNA-binding</keyword>
<evidence type="ECO:0000256" key="5">
    <source>
        <dbReference type="ARBA" id="ARBA00023125"/>
    </source>
</evidence>
<accession>A0A2W6NLE0</accession>
<dbReference type="EMBL" id="QKWW01000016">
    <property type="protein sequence ID" value="PZT56717.1"/>
    <property type="molecule type" value="Genomic_DNA"/>
</dbReference>
<keyword evidence="6" id="KW-0804">Transcription</keyword>
<dbReference type="GO" id="GO:0006355">
    <property type="term" value="P:regulation of DNA-templated transcription"/>
    <property type="evidence" value="ECO:0007669"/>
    <property type="project" value="InterPro"/>
</dbReference>
<evidence type="ECO:0000256" key="2">
    <source>
        <dbReference type="ARBA" id="ARBA00022553"/>
    </source>
</evidence>
<dbReference type="InterPro" id="IPR001789">
    <property type="entry name" value="Sig_transdc_resp-reg_receiver"/>
</dbReference>
<dbReference type="Gene3D" id="1.10.10.10">
    <property type="entry name" value="Winged helix-like DNA-binding domain superfamily/Winged helix DNA-binding domain"/>
    <property type="match status" value="1"/>
</dbReference>
<dbReference type="Pfam" id="PF00072">
    <property type="entry name" value="Response_reg"/>
    <property type="match status" value="1"/>
</dbReference>
<dbReference type="CDD" id="cd00383">
    <property type="entry name" value="trans_reg_C"/>
    <property type="match status" value="1"/>
</dbReference>
<evidence type="ECO:0000256" key="7">
    <source>
        <dbReference type="PROSITE-ProRule" id="PRU00169"/>
    </source>
</evidence>
<evidence type="ECO:0000259" key="9">
    <source>
        <dbReference type="PROSITE" id="PS50110"/>
    </source>
</evidence>
<evidence type="ECO:0000256" key="6">
    <source>
        <dbReference type="ARBA" id="ARBA00023163"/>
    </source>
</evidence>